<reference evidence="1" key="1">
    <citation type="submission" date="2018-07" db="EMBL/GenBank/DDBJ databases">
        <title>The Genome Sequence of Enterococcus sp. DIV0659b.</title>
        <authorList>
            <consortium name="The Broad Institute Genomics Platform"/>
            <consortium name="The Broad Institute Genomic Center for Infectious Diseases"/>
            <person name="Earl A."/>
            <person name="Manson A."/>
            <person name="Schwartman J."/>
            <person name="Gilmore M."/>
            <person name="Abouelleil A."/>
            <person name="Cao P."/>
            <person name="Chapman S."/>
            <person name="Cusick C."/>
            <person name="Shea T."/>
            <person name="Young S."/>
            <person name="Neafsey D."/>
            <person name="Nusbaum C."/>
            <person name="Birren B."/>
        </authorList>
    </citation>
    <scope>NUCLEOTIDE SEQUENCE [LARGE SCALE GENOMIC DNA]</scope>
    <source>
        <strain evidence="1">4G2_DIV0659</strain>
    </source>
</reference>
<dbReference type="Proteomes" id="UP000195139">
    <property type="component" value="Unassembled WGS sequence"/>
</dbReference>
<proteinExistence type="predicted"/>
<name>A0ABU8IGS7_9ENTE</name>
<dbReference type="EMBL" id="NGLE02000001">
    <property type="protein sequence ID" value="MEI5994353.1"/>
    <property type="molecule type" value="Genomic_DNA"/>
</dbReference>
<gene>
    <name evidence="1" type="ORF">A5880_001911</name>
</gene>
<protein>
    <submittedName>
        <fullName evidence="1">Uncharacterized protein</fullName>
    </submittedName>
</protein>
<comment type="caution">
    <text evidence="1">The sequence shown here is derived from an EMBL/GenBank/DDBJ whole genome shotgun (WGS) entry which is preliminary data.</text>
</comment>
<dbReference type="RefSeq" id="WP_336577067.1">
    <property type="nucleotide sequence ID" value="NZ_NGLE02000001.1"/>
</dbReference>
<organism evidence="1 2">
    <name type="scientific">Candidatus Enterococcus mansonii</name>
    <dbReference type="NCBI Taxonomy" id="1834181"/>
    <lineage>
        <taxon>Bacteria</taxon>
        <taxon>Bacillati</taxon>
        <taxon>Bacillota</taxon>
        <taxon>Bacilli</taxon>
        <taxon>Lactobacillales</taxon>
        <taxon>Enterococcaceae</taxon>
        <taxon>Enterococcus</taxon>
    </lineage>
</organism>
<accession>A0ABU8IGS7</accession>
<evidence type="ECO:0000313" key="2">
    <source>
        <dbReference type="Proteomes" id="UP000195139"/>
    </source>
</evidence>
<sequence>MGNQITFDIRKLNDIYSDYTPALNRVGHSFSPDHECEAKEFKISTGDLRDFIDSTFNISMSIDYSHNRNQLNKLVKQVAETTRAKKTFLDQKQFIELITKTEFVNFINKNFDQEHTFKKSFPIRAKEFKNLQRSKLIMDEYLINSTENISANYLSFFSNFVNDVKNLYVKKINEEPLKKNLLLKILETRY</sequence>
<keyword evidence="2" id="KW-1185">Reference proteome</keyword>
<evidence type="ECO:0000313" key="1">
    <source>
        <dbReference type="EMBL" id="MEI5994353.1"/>
    </source>
</evidence>